<dbReference type="Pfam" id="PF08285">
    <property type="entry name" value="DPM3"/>
    <property type="match status" value="1"/>
</dbReference>
<dbReference type="STRING" id="946122.A0A0C2XPY8"/>
<dbReference type="PANTHER" id="PTHR16433:SF0">
    <property type="entry name" value="DOLICHOL-PHOSPHATE MANNOSYLTRANSFERASE SUBUNIT 3"/>
    <property type="match status" value="1"/>
</dbReference>
<dbReference type="PANTHER" id="PTHR16433">
    <property type="entry name" value="DOLICHOL-PHOSPHATE MANNOSYLTRANSFERASE SUBUNIT 3"/>
    <property type="match status" value="1"/>
</dbReference>
<evidence type="ECO:0000256" key="6">
    <source>
        <dbReference type="ARBA" id="ARBA00023136"/>
    </source>
</evidence>
<sequence>MARAHRVGVVFGISTVLYFLALFQVISMPFIDNRAAQEVLPLLPWWLLVSFGSFSLWSLGWGLCTFRDCNEAYVELLGEISEAKNDLRARGVSVD</sequence>
<keyword evidence="4 7" id="KW-0256">Endoplasmic reticulum</keyword>
<comment type="subunit">
    <text evidence="7">Component of the dolichol-phosphate mannose (DPM) synthase complex.</text>
</comment>
<dbReference type="EMBL" id="KN818222">
    <property type="protein sequence ID" value="KIL71263.1"/>
    <property type="molecule type" value="Genomic_DNA"/>
</dbReference>
<keyword evidence="9" id="KW-1185">Reference proteome</keyword>
<comment type="subcellular location">
    <subcellularLocation>
        <location evidence="1 7">Endoplasmic reticulum membrane</location>
        <topology evidence="1 7">Multi-pass membrane protein</topology>
    </subcellularLocation>
</comment>
<comment type="similarity">
    <text evidence="2 7">Belongs to the DPM3 family.</text>
</comment>
<comment type="function">
    <text evidence="7">Stabilizer subunit of the dolichol-phosphate mannose (DPM) synthase complex; tethers catalytic subunit to the ER.</text>
</comment>
<dbReference type="FunCoup" id="A0A0C2XPY8">
    <property type="interactions" value="25"/>
</dbReference>
<proteinExistence type="inferred from homology"/>
<organism evidence="8 9">
    <name type="scientific">Amanita muscaria (strain Koide BX008)</name>
    <dbReference type="NCBI Taxonomy" id="946122"/>
    <lineage>
        <taxon>Eukaryota</taxon>
        <taxon>Fungi</taxon>
        <taxon>Dikarya</taxon>
        <taxon>Basidiomycota</taxon>
        <taxon>Agaricomycotina</taxon>
        <taxon>Agaricomycetes</taxon>
        <taxon>Agaricomycetidae</taxon>
        <taxon>Agaricales</taxon>
        <taxon>Pluteineae</taxon>
        <taxon>Amanitaceae</taxon>
        <taxon>Amanita</taxon>
    </lineage>
</organism>
<dbReference type="InParanoid" id="A0A0C2XPY8"/>
<dbReference type="GO" id="GO:0006506">
    <property type="term" value="P:GPI anchor biosynthetic process"/>
    <property type="evidence" value="ECO:0007669"/>
    <property type="project" value="TreeGrafter"/>
</dbReference>
<accession>A0A0C2XPY8</accession>
<evidence type="ECO:0000256" key="5">
    <source>
        <dbReference type="ARBA" id="ARBA00022989"/>
    </source>
</evidence>
<dbReference type="Proteomes" id="UP000054549">
    <property type="component" value="Unassembled WGS sequence"/>
</dbReference>
<reference evidence="8 9" key="1">
    <citation type="submission" date="2014-04" db="EMBL/GenBank/DDBJ databases">
        <title>Evolutionary Origins and Diversification of the Mycorrhizal Mutualists.</title>
        <authorList>
            <consortium name="DOE Joint Genome Institute"/>
            <consortium name="Mycorrhizal Genomics Consortium"/>
            <person name="Kohler A."/>
            <person name="Kuo A."/>
            <person name="Nagy L.G."/>
            <person name="Floudas D."/>
            <person name="Copeland A."/>
            <person name="Barry K.W."/>
            <person name="Cichocki N."/>
            <person name="Veneault-Fourrey C."/>
            <person name="LaButti K."/>
            <person name="Lindquist E.A."/>
            <person name="Lipzen A."/>
            <person name="Lundell T."/>
            <person name="Morin E."/>
            <person name="Murat C."/>
            <person name="Riley R."/>
            <person name="Ohm R."/>
            <person name="Sun H."/>
            <person name="Tunlid A."/>
            <person name="Henrissat B."/>
            <person name="Grigoriev I.V."/>
            <person name="Hibbett D.S."/>
            <person name="Martin F."/>
        </authorList>
    </citation>
    <scope>NUCLEOTIDE SEQUENCE [LARGE SCALE GENOMIC DNA]</scope>
    <source>
        <strain evidence="8 9">Koide BX008</strain>
    </source>
</reference>
<name>A0A0C2XPY8_AMAMK</name>
<evidence type="ECO:0000256" key="2">
    <source>
        <dbReference type="ARBA" id="ARBA00010430"/>
    </source>
</evidence>
<evidence type="ECO:0000256" key="4">
    <source>
        <dbReference type="ARBA" id="ARBA00022824"/>
    </source>
</evidence>
<dbReference type="GO" id="GO:0033185">
    <property type="term" value="C:dolichol-phosphate-mannose synthase complex"/>
    <property type="evidence" value="ECO:0007669"/>
    <property type="project" value="TreeGrafter"/>
</dbReference>
<evidence type="ECO:0000313" key="8">
    <source>
        <dbReference type="EMBL" id="KIL71263.1"/>
    </source>
</evidence>
<dbReference type="AlphaFoldDB" id="A0A0C2XPY8"/>
<keyword evidence="6 7" id="KW-0472">Membrane</keyword>
<dbReference type="OrthoDB" id="2014333at2759"/>
<evidence type="ECO:0000256" key="3">
    <source>
        <dbReference type="ARBA" id="ARBA00022692"/>
    </source>
</evidence>
<dbReference type="UniPathway" id="UPA00378"/>
<keyword evidence="3 7" id="KW-0812">Transmembrane</keyword>
<evidence type="ECO:0000256" key="1">
    <source>
        <dbReference type="ARBA" id="ARBA00004477"/>
    </source>
</evidence>
<comment type="pathway">
    <text evidence="7">Protein modification; protein glycosylation.</text>
</comment>
<gene>
    <name evidence="8" type="ORF">M378DRAFT_65364</name>
</gene>
<evidence type="ECO:0000313" key="9">
    <source>
        <dbReference type="Proteomes" id="UP000054549"/>
    </source>
</evidence>
<dbReference type="HOGENOM" id="CLU_150782_1_1_1"/>
<evidence type="ECO:0000256" key="7">
    <source>
        <dbReference type="RuleBase" id="RU365085"/>
    </source>
</evidence>
<dbReference type="InterPro" id="IPR013174">
    <property type="entry name" value="DPM3"/>
</dbReference>
<feature type="transmembrane region" description="Helical" evidence="7">
    <location>
        <begin position="7"/>
        <end position="31"/>
    </location>
</feature>
<feature type="transmembrane region" description="Helical" evidence="7">
    <location>
        <begin position="43"/>
        <end position="64"/>
    </location>
</feature>
<protein>
    <recommendedName>
        <fullName evidence="7">Dolichol-phosphate mannosyltransferase subunit 3</fullName>
    </recommendedName>
</protein>
<dbReference type="GO" id="GO:0005789">
    <property type="term" value="C:endoplasmic reticulum membrane"/>
    <property type="evidence" value="ECO:0007669"/>
    <property type="project" value="UniProtKB-SubCell"/>
</dbReference>
<keyword evidence="5 7" id="KW-1133">Transmembrane helix</keyword>